<name>A0A6V8K7C3_9ACTN</name>
<dbReference type="Pfam" id="PF00583">
    <property type="entry name" value="Acetyltransf_1"/>
    <property type="match status" value="1"/>
</dbReference>
<gene>
    <name evidence="2" type="ORF">Phou_023880</name>
</gene>
<keyword evidence="2" id="KW-0808">Transferase</keyword>
<evidence type="ECO:0000259" key="1">
    <source>
        <dbReference type="PROSITE" id="PS51186"/>
    </source>
</evidence>
<dbReference type="GO" id="GO:0016747">
    <property type="term" value="F:acyltransferase activity, transferring groups other than amino-acyl groups"/>
    <property type="evidence" value="ECO:0007669"/>
    <property type="project" value="InterPro"/>
</dbReference>
<dbReference type="EMBL" id="BLPF01000001">
    <property type="protein sequence ID" value="GFJ78208.1"/>
    <property type="molecule type" value="Genomic_DNA"/>
</dbReference>
<evidence type="ECO:0000313" key="3">
    <source>
        <dbReference type="Proteomes" id="UP000482800"/>
    </source>
</evidence>
<dbReference type="PROSITE" id="PS51186">
    <property type="entry name" value="GNAT"/>
    <property type="match status" value="1"/>
</dbReference>
<reference evidence="2 3" key="2">
    <citation type="submission" date="2020-03" db="EMBL/GenBank/DDBJ databases">
        <authorList>
            <person name="Ichikawa N."/>
            <person name="Kimura A."/>
            <person name="Kitahashi Y."/>
            <person name="Uohara A."/>
        </authorList>
    </citation>
    <scope>NUCLEOTIDE SEQUENCE [LARGE SCALE GENOMIC DNA]</scope>
    <source>
        <strain evidence="2 3">NBRC 108639</strain>
    </source>
</reference>
<dbReference type="InterPro" id="IPR000182">
    <property type="entry name" value="GNAT_dom"/>
</dbReference>
<evidence type="ECO:0000313" key="2">
    <source>
        <dbReference type="EMBL" id="GFJ78208.1"/>
    </source>
</evidence>
<proteinExistence type="predicted"/>
<comment type="caution">
    <text evidence="2">The sequence shown here is derived from an EMBL/GenBank/DDBJ whole genome shotgun (WGS) entry which is preliminary data.</text>
</comment>
<dbReference type="Proteomes" id="UP000482800">
    <property type="component" value="Unassembled WGS sequence"/>
</dbReference>
<reference evidence="2 3" key="1">
    <citation type="submission" date="2020-03" db="EMBL/GenBank/DDBJ databases">
        <title>Whole genome shotgun sequence of Phytohabitans houttuyneae NBRC 108639.</title>
        <authorList>
            <person name="Komaki H."/>
            <person name="Tamura T."/>
        </authorList>
    </citation>
    <scope>NUCLEOTIDE SEQUENCE [LARGE SCALE GENOMIC DNA]</scope>
    <source>
        <strain evidence="2 3">NBRC 108639</strain>
    </source>
</reference>
<protein>
    <submittedName>
        <fullName evidence="2">N-acetyltransferase</fullName>
    </submittedName>
</protein>
<dbReference type="AlphaFoldDB" id="A0A6V8K7C3"/>
<sequence>MQTVVLTENLTIRPISGPDELSLFNTLPYVLNEELEDDLAAGRRQAAWMWVAVRGDRVVARIAWWGRESEPVPLLLDIFDLDDAAPDRRAVGERLVAAAMAAVVPEGQTPPEYLRMVPPDWHDDPVPVQERLAILADAGARPLVERLRFEWRPGTPLPEPRGRLAFRPVRDEGEMIDLMTEVLEGTLDGHSRNDLRTMSPREAARSHFDGELAHYRSPRDWWLVGTLPDGEPVGFACPARNEYGPIVGYIAVRPGHRGKGYIDDLLGEATRFLAGQDVPRIRASTDVGNVPMARAFERAGFANFERVVTMIW</sequence>
<dbReference type="CDD" id="cd04301">
    <property type="entry name" value="NAT_SF"/>
    <property type="match status" value="1"/>
</dbReference>
<dbReference type="InterPro" id="IPR016181">
    <property type="entry name" value="Acyl_CoA_acyltransferase"/>
</dbReference>
<keyword evidence="3" id="KW-1185">Reference proteome</keyword>
<feature type="domain" description="N-acetyltransferase" evidence="1">
    <location>
        <begin position="164"/>
        <end position="312"/>
    </location>
</feature>
<organism evidence="2 3">
    <name type="scientific">Phytohabitans houttuyneae</name>
    <dbReference type="NCBI Taxonomy" id="1076126"/>
    <lineage>
        <taxon>Bacteria</taxon>
        <taxon>Bacillati</taxon>
        <taxon>Actinomycetota</taxon>
        <taxon>Actinomycetes</taxon>
        <taxon>Micromonosporales</taxon>
        <taxon>Micromonosporaceae</taxon>
    </lineage>
</organism>
<dbReference type="SUPFAM" id="SSF55729">
    <property type="entry name" value="Acyl-CoA N-acyltransferases (Nat)"/>
    <property type="match status" value="1"/>
</dbReference>
<dbReference type="Gene3D" id="3.40.630.30">
    <property type="match status" value="1"/>
</dbReference>
<accession>A0A6V8K7C3</accession>